<keyword evidence="2" id="KW-1185">Reference proteome</keyword>
<dbReference type="EMBL" id="AP013066">
    <property type="protein sequence ID" value="BAN36192.1"/>
    <property type="molecule type" value="Genomic_DNA"/>
</dbReference>
<organism evidence="1 2">
    <name type="scientific">Sulfuricella denitrificans (strain DSM 22764 / NBRC 105220 / skB26)</name>
    <dbReference type="NCBI Taxonomy" id="1163617"/>
    <lineage>
        <taxon>Bacteria</taxon>
        <taxon>Pseudomonadati</taxon>
        <taxon>Pseudomonadota</taxon>
        <taxon>Betaproteobacteria</taxon>
        <taxon>Nitrosomonadales</taxon>
        <taxon>Sulfuricellaceae</taxon>
        <taxon>Sulfuricella</taxon>
    </lineage>
</organism>
<reference evidence="1 2" key="1">
    <citation type="journal article" date="2012" name="Appl. Environ. Microbiol.">
        <title>Draft genome sequence of a psychrotolerant sulfur-oxidizing bacterium, Sulfuricella denitrificans skB26, and proteomic insights into cold adaptation.</title>
        <authorList>
            <person name="Watanabe T."/>
            <person name="Kojima H."/>
            <person name="Fukui M."/>
        </authorList>
    </citation>
    <scope>NUCLEOTIDE SEQUENCE [LARGE SCALE GENOMIC DNA]</scope>
    <source>
        <strain evidence="2">skB26</strain>
    </source>
</reference>
<evidence type="ECO:0000313" key="1">
    <source>
        <dbReference type="EMBL" id="BAN36192.1"/>
    </source>
</evidence>
<proteinExistence type="predicted"/>
<dbReference type="KEGG" id="sdr:SCD_n02384"/>
<dbReference type="STRING" id="1163617.SCD_n02384"/>
<sequence length="82" mass="9156">MKQPFWKADRFPGLLIAPAFLFAARSDLLQSLERKAYDLGVQTSNRTLGLAFLQKQPELRFQTGADLARAIRACAAFAAKEK</sequence>
<dbReference type="eggNOG" id="COG4252">
    <property type="taxonomic scope" value="Bacteria"/>
</dbReference>
<dbReference type="AlphaFoldDB" id="S6B6R6"/>
<name>S6B6R6_SULDS</name>
<gene>
    <name evidence="1" type="ORF">SCD_n02384</name>
</gene>
<dbReference type="HOGENOM" id="CLU_2557019_0_0_4"/>
<protein>
    <submittedName>
        <fullName evidence="1">Uncharacterized protein</fullName>
    </submittedName>
</protein>
<dbReference type="RefSeq" id="WP_009205389.1">
    <property type="nucleotide sequence ID" value="NC_022357.1"/>
</dbReference>
<accession>S6B6R6</accession>
<dbReference type="Proteomes" id="UP000015559">
    <property type="component" value="Chromosome"/>
</dbReference>
<evidence type="ECO:0000313" key="2">
    <source>
        <dbReference type="Proteomes" id="UP000015559"/>
    </source>
</evidence>